<dbReference type="InterPro" id="IPR008254">
    <property type="entry name" value="Flavodoxin/NO_synth"/>
</dbReference>
<name>A0AAW7XEN4_9GAMM</name>
<dbReference type="PANTHER" id="PTHR19384">
    <property type="entry name" value="NITRIC OXIDE SYNTHASE-RELATED"/>
    <property type="match status" value="1"/>
</dbReference>
<dbReference type="GO" id="GO:0016491">
    <property type="term" value="F:oxidoreductase activity"/>
    <property type="evidence" value="ECO:0007669"/>
    <property type="project" value="TreeGrafter"/>
</dbReference>
<dbReference type="Gene3D" id="3.40.50.360">
    <property type="match status" value="1"/>
</dbReference>
<organism evidence="6 7">
    <name type="scientific">Neptunomonas phycophila</name>
    <dbReference type="NCBI Taxonomy" id="1572645"/>
    <lineage>
        <taxon>Bacteria</taxon>
        <taxon>Pseudomonadati</taxon>
        <taxon>Pseudomonadota</taxon>
        <taxon>Gammaproteobacteria</taxon>
        <taxon>Oceanospirillales</taxon>
        <taxon>Oceanospirillaceae</taxon>
        <taxon>Neptunomonas</taxon>
    </lineage>
</organism>
<proteinExistence type="predicted"/>
<dbReference type="InterPro" id="IPR029039">
    <property type="entry name" value="Flavoprotein-like_sf"/>
</dbReference>
<evidence type="ECO:0000259" key="5">
    <source>
        <dbReference type="PROSITE" id="PS50902"/>
    </source>
</evidence>
<protein>
    <submittedName>
        <fullName evidence="6">Flavodoxin domain-containing protein</fullName>
    </submittedName>
</protein>
<keyword evidence="4" id="KW-0813">Transport</keyword>
<keyword evidence="3" id="KW-0288">FMN</keyword>
<evidence type="ECO:0000256" key="1">
    <source>
        <dbReference type="ARBA" id="ARBA00001917"/>
    </source>
</evidence>
<dbReference type="GO" id="GO:0050660">
    <property type="term" value="F:flavin adenine dinucleotide binding"/>
    <property type="evidence" value="ECO:0007669"/>
    <property type="project" value="TreeGrafter"/>
</dbReference>
<evidence type="ECO:0000313" key="7">
    <source>
        <dbReference type="Proteomes" id="UP001169862"/>
    </source>
</evidence>
<evidence type="ECO:0000313" key="6">
    <source>
        <dbReference type="EMBL" id="MDO6452661.1"/>
    </source>
</evidence>
<dbReference type="InterPro" id="IPR001094">
    <property type="entry name" value="Flavdoxin-like"/>
</dbReference>
<dbReference type="GO" id="GO:0005829">
    <property type="term" value="C:cytosol"/>
    <property type="evidence" value="ECO:0007669"/>
    <property type="project" value="TreeGrafter"/>
</dbReference>
<comment type="cofactor">
    <cofactor evidence="1">
        <name>FMN</name>
        <dbReference type="ChEBI" id="CHEBI:58210"/>
    </cofactor>
</comment>
<gene>
    <name evidence="6" type="ORF">Q4490_03700</name>
</gene>
<keyword evidence="2" id="KW-0285">Flavoprotein</keyword>
<dbReference type="PRINTS" id="PR00369">
    <property type="entry name" value="FLAVODOXIN"/>
</dbReference>
<evidence type="ECO:0000256" key="2">
    <source>
        <dbReference type="ARBA" id="ARBA00022630"/>
    </source>
</evidence>
<dbReference type="AlphaFoldDB" id="A0AAW7XEN4"/>
<dbReference type="EMBL" id="JAUOPG010000002">
    <property type="protein sequence ID" value="MDO6452661.1"/>
    <property type="molecule type" value="Genomic_DNA"/>
</dbReference>
<dbReference type="Pfam" id="PF00258">
    <property type="entry name" value="Flavodoxin_1"/>
    <property type="match status" value="1"/>
</dbReference>
<dbReference type="GO" id="GO:0010181">
    <property type="term" value="F:FMN binding"/>
    <property type="evidence" value="ECO:0007669"/>
    <property type="project" value="InterPro"/>
</dbReference>
<dbReference type="PANTHER" id="PTHR19384:SF128">
    <property type="entry name" value="NADPH OXIDOREDUCTASE A"/>
    <property type="match status" value="1"/>
</dbReference>
<dbReference type="PROSITE" id="PS50902">
    <property type="entry name" value="FLAVODOXIN_LIKE"/>
    <property type="match status" value="1"/>
</dbReference>
<dbReference type="Proteomes" id="UP001169862">
    <property type="component" value="Unassembled WGS sequence"/>
</dbReference>
<dbReference type="RefSeq" id="WP_303548689.1">
    <property type="nucleotide sequence ID" value="NZ_JAUOPG010000002.1"/>
</dbReference>
<reference evidence="6" key="1">
    <citation type="submission" date="2023-07" db="EMBL/GenBank/DDBJ databases">
        <title>Genome content predicts the carbon catabolic preferences of heterotrophic bacteria.</title>
        <authorList>
            <person name="Gralka M."/>
        </authorList>
    </citation>
    <scope>NUCLEOTIDE SEQUENCE</scope>
    <source>
        <strain evidence="6">I2M16</strain>
    </source>
</reference>
<keyword evidence="4" id="KW-0249">Electron transport</keyword>
<comment type="caution">
    <text evidence="6">The sequence shown here is derived from an EMBL/GenBank/DDBJ whole genome shotgun (WGS) entry which is preliminary data.</text>
</comment>
<evidence type="ECO:0000256" key="4">
    <source>
        <dbReference type="ARBA" id="ARBA00022982"/>
    </source>
</evidence>
<feature type="domain" description="Flavodoxin-like" evidence="5">
    <location>
        <begin position="4"/>
        <end position="145"/>
    </location>
</feature>
<evidence type="ECO:0000256" key="3">
    <source>
        <dbReference type="ARBA" id="ARBA00022643"/>
    </source>
</evidence>
<sequence>MASVLFLVGSTYGNAQQAAEDAADLLVKSGHSATVNDSPEADDLILSDADIVVVCTATIGEGDIPDNLLPLYEDVFDQKPRLDHIKYGLIALGDSSYEEFAGAGYLFKNLLHSLGAEPVLPMLVIDAIETPDPEEAVADWVASLEASLAG</sequence>
<accession>A0AAW7XEN4</accession>
<dbReference type="SUPFAM" id="SSF52218">
    <property type="entry name" value="Flavoproteins"/>
    <property type="match status" value="1"/>
</dbReference>